<feature type="compositionally biased region" description="Polar residues" evidence="2">
    <location>
        <begin position="558"/>
        <end position="572"/>
    </location>
</feature>
<dbReference type="GO" id="GO:0005643">
    <property type="term" value="C:nuclear pore"/>
    <property type="evidence" value="ECO:0007669"/>
    <property type="project" value="TreeGrafter"/>
</dbReference>
<accession>A0A7R9EEM5</accession>
<evidence type="ECO:0000313" key="3">
    <source>
        <dbReference type="EMBL" id="CAD7431553.1"/>
    </source>
</evidence>
<proteinExistence type="predicted"/>
<dbReference type="EMBL" id="OB795026">
    <property type="protein sequence ID" value="CAD7431553.1"/>
    <property type="molecule type" value="Genomic_DNA"/>
</dbReference>
<feature type="region of interest" description="Disordered" evidence="2">
    <location>
        <begin position="336"/>
        <end position="380"/>
    </location>
</feature>
<feature type="coiled-coil region" evidence="1">
    <location>
        <begin position="212"/>
        <end position="334"/>
    </location>
</feature>
<dbReference type="AlphaFoldDB" id="A0A7R9EEM5"/>
<feature type="compositionally biased region" description="Low complexity" evidence="2">
    <location>
        <begin position="491"/>
        <end position="532"/>
    </location>
</feature>
<dbReference type="PANTHER" id="PTHR18898:SF2">
    <property type="entry name" value="NUCLEOPROTEIN TPR"/>
    <property type="match status" value="1"/>
</dbReference>
<gene>
    <name evidence="3" type="ORF">TMSB3V08_LOCUS8283</name>
</gene>
<feature type="compositionally biased region" description="Polar residues" evidence="2">
    <location>
        <begin position="336"/>
        <end position="348"/>
    </location>
</feature>
<feature type="compositionally biased region" description="Polar residues" evidence="2">
    <location>
        <begin position="675"/>
        <end position="692"/>
    </location>
</feature>
<protein>
    <recommendedName>
        <fullName evidence="4">Nucleoprotein TPR</fullName>
    </recommendedName>
</protein>
<dbReference type="GO" id="GO:0006406">
    <property type="term" value="P:mRNA export from nucleus"/>
    <property type="evidence" value="ECO:0007669"/>
    <property type="project" value="TreeGrafter"/>
</dbReference>
<dbReference type="GO" id="GO:0017056">
    <property type="term" value="F:structural constituent of nuclear pore"/>
    <property type="evidence" value="ECO:0007669"/>
    <property type="project" value="TreeGrafter"/>
</dbReference>
<feature type="compositionally biased region" description="Acidic residues" evidence="2">
    <location>
        <begin position="636"/>
        <end position="672"/>
    </location>
</feature>
<evidence type="ECO:0000256" key="1">
    <source>
        <dbReference type="SAM" id="Coils"/>
    </source>
</evidence>
<sequence>MCVLLQVEMLSSENSALRGEAGRLRQRVNFLVERSNKASPEDWRRLQQEREMLTKQLATEKELLKKSQDDLKVVRQDKARLEEQCKQQTEEVKRLSEELEQAQQRATRLQQELDSVKSQLLKKNSELATITEDLGAKEALLADIRNKEMQIRKIAKKYKLQYEEKKKAEEIASQSPLSTEVSPEAQEQFRNEGRREVEQRIKENEDRSTDTIKELTDQVSSTQVENESLRKENAIMKTAAMEREERSKQAKDLLKNAREKILQITEQKNNLARQLAEMQGRGDESPQLKAHYEARIARLVKENAEIRAEKQQEKDRLMREMELMAQRSNQLQRLLEKTQGSKPSTSTGADKGSVDPPTANIKPMAGSTSSGPKQLQAQQAVAPWSGRGETPFASIRPMSQSRTVAVLQPTTQQASSNGSCAVLVPPLQQCVHTTGPSEALSSSPTSSHTDYMPATSSAGPTVRQVVVLQPTQQIPSAESTQDMEAESISEAQAPPAQSPQGPQQQVVALVLPQQTSQSQAASSSTTVTTSQAGSKRPRDIEAGSEQPKLGPQVKRTRTVASGSQEMFQTVTSEGGVEVEYQVPTSSQRDQEDDIIVLDSEEEEGLADEGAIEEPDDGPEFEGEADNGESYGIEGYDRDEQELADYDEGEGPDIDEDQAAQDSNEVDVVDDSSEVPNQSQAASESNVGQSGQAAGSCVDPPSQQHSEATSSGPEGGSVGTSQPLRGRTVPPLTRQQQQQLLLCKLAFCKTIADECQPFLQRFQTSKPMTPYLFEAVEKLLRYLMNRCVKPDLMKCTGPKLLSIDTKKSENLILSKNIDIGFATKRLLGETAITVTERQKLEFIHECRSMLTTMIAKLQEKSPLKQKAVRGLSSLDPCVIQHSPQLAQKRFSFLLEELNHANIINDVLAENAKKEYLHFCNLKKSELQEIFRPCDQFSDEVGLDTIYGSFLIGEANYKHLWEVIKICLVLSHGNATVEGGFSVNKSLLVENMHEKTVIAQRHIHDEIQEAGGIKNIHISKKMLDYVRGARKRYHEYLEMKKQEKSEKDKKKAEKRKLDIQVKDLEGERKKLMMATEEKREAIDVELQELKKKQASLY</sequence>
<feature type="compositionally biased region" description="Polar residues" evidence="2">
    <location>
        <begin position="366"/>
        <end position="379"/>
    </location>
</feature>
<feature type="compositionally biased region" description="Polar residues" evidence="2">
    <location>
        <begin position="700"/>
        <end position="711"/>
    </location>
</feature>
<dbReference type="GO" id="GO:1901673">
    <property type="term" value="P:regulation of mitotic spindle assembly"/>
    <property type="evidence" value="ECO:0007669"/>
    <property type="project" value="TreeGrafter"/>
</dbReference>
<keyword evidence="1" id="KW-0175">Coiled coil</keyword>
<name>A0A7R9EEM5_9NEOP</name>
<organism evidence="3">
    <name type="scientific">Timema monikensis</name>
    <dbReference type="NCBI Taxonomy" id="170555"/>
    <lineage>
        <taxon>Eukaryota</taxon>
        <taxon>Metazoa</taxon>
        <taxon>Ecdysozoa</taxon>
        <taxon>Arthropoda</taxon>
        <taxon>Hexapoda</taxon>
        <taxon>Insecta</taxon>
        <taxon>Pterygota</taxon>
        <taxon>Neoptera</taxon>
        <taxon>Polyneoptera</taxon>
        <taxon>Phasmatodea</taxon>
        <taxon>Timematodea</taxon>
        <taxon>Timematoidea</taxon>
        <taxon>Timematidae</taxon>
        <taxon>Timema</taxon>
    </lineage>
</organism>
<evidence type="ECO:0000256" key="2">
    <source>
        <dbReference type="SAM" id="MobiDB-lite"/>
    </source>
</evidence>
<evidence type="ECO:0008006" key="4">
    <source>
        <dbReference type="Google" id="ProtNLM"/>
    </source>
</evidence>
<feature type="compositionally biased region" description="Basic and acidic residues" evidence="2">
    <location>
        <begin position="187"/>
        <end position="209"/>
    </location>
</feature>
<feature type="compositionally biased region" description="Polar residues" evidence="2">
    <location>
        <begin position="172"/>
        <end position="181"/>
    </location>
</feature>
<feature type="region of interest" description="Disordered" evidence="2">
    <location>
        <begin position="474"/>
        <end position="730"/>
    </location>
</feature>
<feature type="compositionally biased region" description="Low complexity" evidence="2">
    <location>
        <begin position="437"/>
        <end position="447"/>
    </location>
</feature>
<feature type="coiled-coil region" evidence="1">
    <location>
        <begin position="50"/>
        <end position="157"/>
    </location>
</feature>
<reference evidence="3" key="1">
    <citation type="submission" date="2020-11" db="EMBL/GenBank/DDBJ databases">
        <authorList>
            <person name="Tran Van P."/>
        </authorList>
    </citation>
    <scope>NUCLEOTIDE SEQUENCE</scope>
</reference>
<feature type="compositionally biased region" description="Acidic residues" evidence="2">
    <location>
        <begin position="590"/>
        <end position="626"/>
    </location>
</feature>
<feature type="region of interest" description="Disordered" evidence="2">
    <location>
        <begin position="168"/>
        <end position="209"/>
    </location>
</feature>
<dbReference type="PANTHER" id="PTHR18898">
    <property type="entry name" value="NUCLEOPROTEIN TPR-RELATED"/>
    <property type="match status" value="1"/>
</dbReference>
<feature type="coiled-coil region" evidence="1">
    <location>
        <begin position="1031"/>
        <end position="1090"/>
    </location>
</feature>
<feature type="region of interest" description="Disordered" evidence="2">
    <location>
        <begin position="434"/>
        <end position="460"/>
    </location>
</feature>